<evidence type="ECO:0000313" key="3">
    <source>
        <dbReference type="Proteomes" id="UP000594759"/>
    </source>
</evidence>
<evidence type="ECO:0000313" key="2">
    <source>
        <dbReference type="EMBL" id="QPH40717.1"/>
    </source>
</evidence>
<name>A0A7S9Q0I3_9SPHI</name>
<dbReference type="EMBL" id="CP064939">
    <property type="protein sequence ID" value="QPH40717.1"/>
    <property type="molecule type" value="Genomic_DNA"/>
</dbReference>
<proteinExistence type="predicted"/>
<protein>
    <submittedName>
        <fullName evidence="2">Cold shock domain-containing protein</fullName>
    </submittedName>
</protein>
<dbReference type="Proteomes" id="UP000594759">
    <property type="component" value="Chromosome"/>
</dbReference>
<sequence length="74" mass="8205">MDGVITAYNKQRGFGLISQYLVIESIYFDIADCKAKGLYVGSSVQFDIAITKKGRVAKNIMGVPKLKRSFRSVV</sequence>
<organism evidence="2 3">
    <name type="scientific">Pedobacter endophyticus</name>
    <dbReference type="NCBI Taxonomy" id="2789740"/>
    <lineage>
        <taxon>Bacteria</taxon>
        <taxon>Pseudomonadati</taxon>
        <taxon>Bacteroidota</taxon>
        <taxon>Sphingobacteriia</taxon>
        <taxon>Sphingobacteriales</taxon>
        <taxon>Sphingobacteriaceae</taxon>
        <taxon>Pedobacter</taxon>
    </lineage>
</organism>
<dbReference type="InterPro" id="IPR012340">
    <property type="entry name" value="NA-bd_OB-fold"/>
</dbReference>
<dbReference type="GO" id="GO:0003676">
    <property type="term" value="F:nucleic acid binding"/>
    <property type="evidence" value="ECO:0007669"/>
    <property type="project" value="InterPro"/>
</dbReference>
<reference evidence="2 3" key="1">
    <citation type="submission" date="2020-11" db="EMBL/GenBank/DDBJ databases">
        <title>Pedobacter endophytica, an endophytic bacteria isolated form Carex pumila.</title>
        <authorList>
            <person name="Peng Y."/>
            <person name="Jiang L."/>
            <person name="Lee J."/>
        </authorList>
    </citation>
    <scope>NUCLEOTIDE SEQUENCE [LARGE SCALE GENOMIC DNA]</scope>
    <source>
        <strain evidence="2 3">JBR3-12</strain>
    </source>
</reference>
<keyword evidence="3" id="KW-1185">Reference proteome</keyword>
<dbReference type="AlphaFoldDB" id="A0A7S9Q0I3"/>
<dbReference type="InterPro" id="IPR002059">
    <property type="entry name" value="CSP_DNA-bd"/>
</dbReference>
<accession>A0A7S9Q0I3</accession>
<gene>
    <name evidence="2" type="ORF">IZT61_05460</name>
</gene>
<dbReference type="Pfam" id="PF00313">
    <property type="entry name" value="CSD"/>
    <property type="match status" value="1"/>
</dbReference>
<feature type="domain" description="CSD" evidence="1">
    <location>
        <begin position="1"/>
        <end position="62"/>
    </location>
</feature>
<dbReference type="SUPFAM" id="SSF50249">
    <property type="entry name" value="Nucleic acid-binding proteins"/>
    <property type="match status" value="1"/>
</dbReference>
<dbReference type="KEGG" id="pex:IZT61_05460"/>
<dbReference type="RefSeq" id="WP_196100171.1">
    <property type="nucleotide sequence ID" value="NZ_CP064939.1"/>
</dbReference>
<evidence type="ECO:0000259" key="1">
    <source>
        <dbReference type="Pfam" id="PF00313"/>
    </source>
</evidence>
<dbReference type="Gene3D" id="2.40.50.140">
    <property type="entry name" value="Nucleic acid-binding proteins"/>
    <property type="match status" value="1"/>
</dbReference>